<dbReference type="PANTHER" id="PTHR21325">
    <property type="entry name" value="PHOSPHOLIPASE B, PLB1"/>
    <property type="match status" value="1"/>
</dbReference>
<evidence type="ECO:0000313" key="2">
    <source>
        <dbReference type="Proteomes" id="UP001328107"/>
    </source>
</evidence>
<gene>
    <name evidence="1" type="ORF">PMAYCL1PPCAC_05869</name>
</gene>
<sequence>GYSVGTGNAYEVAKMNVGVPDGHARGMPGQANELIKRLKEHRADDYKTVWKLVHIFIGGNDMCAWCDHQDKESAEYYRDSIREAVQIMQQELPRTIVVLTGMVDIGLLRKANQYEPTKCLAKHVIECECEAKPEVTDQMLADEAKKYQDGQQELQDSGEFDTSDDFTLIVQPFFEGVDDLCRNPDGSVNMDFFAPDCFHFSAYGHAVVGKNLWNNMVQPVGGKTVANLTDSSPLLCPESACPFIRTTKNSDNCAQYITP</sequence>
<dbReference type="InterPro" id="IPR001087">
    <property type="entry name" value="GDSL"/>
</dbReference>
<keyword evidence="2" id="KW-1185">Reference proteome</keyword>
<name>A0AAN5CB58_9BILA</name>
<dbReference type="Gene3D" id="3.40.50.1110">
    <property type="entry name" value="SGNH hydrolase"/>
    <property type="match status" value="1"/>
</dbReference>
<comment type="caution">
    <text evidence="1">The sequence shown here is derived from an EMBL/GenBank/DDBJ whole genome shotgun (WGS) entry which is preliminary data.</text>
</comment>
<dbReference type="GO" id="GO:0004620">
    <property type="term" value="F:phospholipase activity"/>
    <property type="evidence" value="ECO:0007669"/>
    <property type="project" value="InterPro"/>
</dbReference>
<dbReference type="EMBL" id="BTRK01000002">
    <property type="protein sequence ID" value="GMR35674.1"/>
    <property type="molecule type" value="Genomic_DNA"/>
</dbReference>
<feature type="non-terminal residue" evidence="1">
    <location>
        <position position="1"/>
    </location>
</feature>
<protein>
    <recommendedName>
        <fullName evidence="3">Lipase</fullName>
    </recommendedName>
</protein>
<dbReference type="Proteomes" id="UP001328107">
    <property type="component" value="Unassembled WGS sequence"/>
</dbReference>
<evidence type="ECO:0000313" key="1">
    <source>
        <dbReference type="EMBL" id="GMR35674.1"/>
    </source>
</evidence>
<evidence type="ECO:0008006" key="3">
    <source>
        <dbReference type="Google" id="ProtNLM"/>
    </source>
</evidence>
<accession>A0AAN5CB58</accession>
<reference evidence="2" key="1">
    <citation type="submission" date="2022-10" db="EMBL/GenBank/DDBJ databases">
        <title>Genome assembly of Pristionchus species.</title>
        <authorList>
            <person name="Yoshida K."/>
            <person name="Sommer R.J."/>
        </authorList>
    </citation>
    <scope>NUCLEOTIDE SEQUENCE [LARGE SCALE GENOMIC DNA]</scope>
    <source>
        <strain evidence="2">RS5460</strain>
    </source>
</reference>
<dbReference type="InterPro" id="IPR038885">
    <property type="entry name" value="PLB1"/>
</dbReference>
<dbReference type="Pfam" id="PF00657">
    <property type="entry name" value="Lipase_GDSL"/>
    <property type="match status" value="1"/>
</dbReference>
<dbReference type="GO" id="GO:0006644">
    <property type="term" value="P:phospholipid metabolic process"/>
    <property type="evidence" value="ECO:0007669"/>
    <property type="project" value="TreeGrafter"/>
</dbReference>
<proteinExistence type="predicted"/>
<organism evidence="1 2">
    <name type="scientific">Pristionchus mayeri</name>
    <dbReference type="NCBI Taxonomy" id="1317129"/>
    <lineage>
        <taxon>Eukaryota</taxon>
        <taxon>Metazoa</taxon>
        <taxon>Ecdysozoa</taxon>
        <taxon>Nematoda</taxon>
        <taxon>Chromadorea</taxon>
        <taxon>Rhabditida</taxon>
        <taxon>Rhabditina</taxon>
        <taxon>Diplogasteromorpha</taxon>
        <taxon>Diplogasteroidea</taxon>
        <taxon>Neodiplogasteridae</taxon>
        <taxon>Pristionchus</taxon>
    </lineage>
</organism>
<dbReference type="AlphaFoldDB" id="A0AAN5CB58"/>
<dbReference type="SUPFAM" id="SSF52266">
    <property type="entry name" value="SGNH hydrolase"/>
    <property type="match status" value="1"/>
</dbReference>
<dbReference type="InterPro" id="IPR036514">
    <property type="entry name" value="SGNH_hydro_sf"/>
</dbReference>
<dbReference type="PANTHER" id="PTHR21325:SF31">
    <property type="entry name" value="GH22081P-RELATED"/>
    <property type="match status" value="1"/>
</dbReference>